<feature type="signal peptide" evidence="1">
    <location>
        <begin position="1"/>
        <end position="20"/>
    </location>
</feature>
<dbReference type="InterPro" id="IPR031977">
    <property type="entry name" value="DUF4783"/>
</dbReference>
<evidence type="ECO:0000313" key="3">
    <source>
        <dbReference type="Proteomes" id="UP000770785"/>
    </source>
</evidence>
<evidence type="ECO:0000256" key="1">
    <source>
        <dbReference type="SAM" id="SignalP"/>
    </source>
</evidence>
<dbReference type="Proteomes" id="UP000770785">
    <property type="component" value="Unassembled WGS sequence"/>
</dbReference>
<name>A0ABX0XAE3_9BACT</name>
<dbReference type="EMBL" id="JAATJH010000002">
    <property type="protein sequence ID" value="NJC25788.1"/>
    <property type="molecule type" value="Genomic_DNA"/>
</dbReference>
<organism evidence="2 3">
    <name type="scientific">Neolewinella antarctica</name>
    <dbReference type="NCBI Taxonomy" id="442734"/>
    <lineage>
        <taxon>Bacteria</taxon>
        <taxon>Pseudomonadati</taxon>
        <taxon>Bacteroidota</taxon>
        <taxon>Saprospiria</taxon>
        <taxon>Saprospirales</taxon>
        <taxon>Lewinellaceae</taxon>
        <taxon>Neolewinella</taxon>
    </lineage>
</organism>
<keyword evidence="1" id="KW-0732">Signal</keyword>
<dbReference type="Pfam" id="PF16022">
    <property type="entry name" value="DUF4783"/>
    <property type="match status" value="1"/>
</dbReference>
<proteinExistence type="predicted"/>
<reference evidence="2 3" key="1">
    <citation type="submission" date="2020-03" db="EMBL/GenBank/DDBJ databases">
        <title>Genomic Encyclopedia of Type Strains, Phase IV (KMG-IV): sequencing the most valuable type-strain genomes for metagenomic binning, comparative biology and taxonomic classification.</title>
        <authorList>
            <person name="Goeker M."/>
        </authorList>
    </citation>
    <scope>NUCLEOTIDE SEQUENCE [LARGE SCALE GENOMIC DNA]</scope>
    <source>
        <strain evidence="2 3">DSM 105096</strain>
    </source>
</reference>
<feature type="chain" id="PRO_5045067160" description="DUF4783 domain-containing protein" evidence="1">
    <location>
        <begin position="21"/>
        <end position="131"/>
    </location>
</feature>
<comment type="caution">
    <text evidence="2">The sequence shown here is derived from an EMBL/GenBank/DDBJ whole genome shotgun (WGS) entry which is preliminary data.</text>
</comment>
<sequence length="131" mass="13796">MKTLLILLSGLFVSSSVGIAQKPASLEEVCAAVGAAKVESLVAAIGDDLELSILDNEAVYSRADAATALKKFFAGFTKTSFGKVHQGASKADDAEYCIGTLTTDKGSFRVYIYVAKKGPGIVLEELRFDPS</sequence>
<dbReference type="Gene3D" id="3.10.450.50">
    <property type="match status" value="1"/>
</dbReference>
<accession>A0ABX0XAE3</accession>
<evidence type="ECO:0008006" key="4">
    <source>
        <dbReference type="Google" id="ProtNLM"/>
    </source>
</evidence>
<evidence type="ECO:0000313" key="2">
    <source>
        <dbReference type="EMBL" id="NJC25788.1"/>
    </source>
</evidence>
<dbReference type="RefSeq" id="WP_168036569.1">
    <property type="nucleotide sequence ID" value="NZ_JAATJH010000002.1"/>
</dbReference>
<keyword evidence="3" id="KW-1185">Reference proteome</keyword>
<protein>
    <recommendedName>
        <fullName evidence="4">DUF4783 domain-containing protein</fullName>
    </recommendedName>
</protein>
<gene>
    <name evidence="2" type="ORF">GGR27_001287</name>
</gene>